<keyword evidence="2" id="KW-1185">Reference proteome</keyword>
<reference evidence="1 2" key="1">
    <citation type="submission" date="2018-06" db="EMBL/GenBank/DDBJ databases">
        <title>Sphaerisporangium craniellae sp. nov., isolated from a marine sponge in the South China Sea.</title>
        <authorList>
            <person name="Li L."/>
        </authorList>
    </citation>
    <scope>NUCLEOTIDE SEQUENCE [LARGE SCALE GENOMIC DNA]</scope>
    <source>
        <strain evidence="1 2">LHW63015</strain>
    </source>
</reference>
<accession>A0A366M8W7</accession>
<dbReference type="EMBL" id="QMEY01000001">
    <property type="protein sequence ID" value="RBQ21912.1"/>
    <property type="molecule type" value="Genomic_DNA"/>
</dbReference>
<evidence type="ECO:0000313" key="2">
    <source>
        <dbReference type="Proteomes" id="UP000253303"/>
    </source>
</evidence>
<sequence length="121" mass="13805">MLAETAMYALSRAEACGMDKVSGDMSRFRLRMLIITDLGPNGDPEWDPDVLGADILHVLPLDREQAATWSLNWEERPISEIRSLRHCKNLLSSAKMLRPHLTDPTIITELDQWLTVREHLP</sequence>
<dbReference type="AlphaFoldDB" id="A0A366M8W7"/>
<proteinExistence type="predicted"/>
<evidence type="ECO:0000313" key="1">
    <source>
        <dbReference type="EMBL" id="RBQ21912.1"/>
    </source>
</evidence>
<name>A0A366M8W7_9ACTN</name>
<gene>
    <name evidence="1" type="ORF">DP939_04370</name>
</gene>
<protein>
    <submittedName>
        <fullName evidence="1">Uncharacterized protein</fullName>
    </submittedName>
</protein>
<dbReference type="Proteomes" id="UP000253303">
    <property type="component" value="Unassembled WGS sequence"/>
</dbReference>
<comment type="caution">
    <text evidence="1">The sequence shown here is derived from an EMBL/GenBank/DDBJ whole genome shotgun (WGS) entry which is preliminary data.</text>
</comment>
<organism evidence="1 2">
    <name type="scientific">Spongiactinospora rosea</name>
    <dbReference type="NCBI Taxonomy" id="2248750"/>
    <lineage>
        <taxon>Bacteria</taxon>
        <taxon>Bacillati</taxon>
        <taxon>Actinomycetota</taxon>
        <taxon>Actinomycetes</taxon>
        <taxon>Streptosporangiales</taxon>
        <taxon>Streptosporangiaceae</taxon>
        <taxon>Spongiactinospora</taxon>
    </lineage>
</organism>